<evidence type="ECO:0000256" key="1">
    <source>
        <dbReference type="ARBA" id="ARBA00023125"/>
    </source>
</evidence>
<dbReference type="Pfam" id="PF00486">
    <property type="entry name" value="Trans_reg_C"/>
    <property type="match status" value="1"/>
</dbReference>
<dbReference type="CDD" id="cd00383">
    <property type="entry name" value="trans_reg_C"/>
    <property type="match status" value="1"/>
</dbReference>
<sequence>MSTLIQFPIPHEHIAGYRFGQAELLLASERLLVAGNEVALSPMAYKFLLGLCRARGALLTRNDAFDLLWPGGGSGSDEALAQIVLKVRQALASEGRAIATVRGRGFRIELPIETVSLKPLSAVTDDLHFVDISPTNAATELAPPASPMAEALPDDLAPTAKKSLLSRPQLILAGALAVLALIIAMQFFATPNLDLDGYAIDVKVFGPISAQGTKTLATSLTRDDEGDRTSARQLLQSMADSEPHSAAPAFFMTLWLSGNKEELQHWRQMLKERLPQDAPAYVQLLSRWVSSAGDTAGVENELLSAALKLQPSAWRLHLARAHVSLRLFRFDTALADLRLIPVARLSPRYAMFVMSDRASLGDAEKMQAELPQLIHRAPVLAEYVRGRIALAQGHWQEAQIAFEATAQHAEQETLIGAISNSWLYAAIAAGAQQHWQEMQHDAEQARRIGTEHKLNLLVADAEVVIGYSQYRRELNDQGDASWDRADIAIDEDSEFAVRLWLQRTRLQPKWALAHAMPELTGTALPAGLSALVSARQAWLRCDAEAAKHALIAAESAGLDTSYFADEIDLLRQDLGLARNAVAAAPQLPYPSLARWITFWESARAVGARACAASTTTTPISAH</sequence>
<dbReference type="Gene3D" id="1.10.10.10">
    <property type="entry name" value="Winged helix-like DNA-binding domain superfamily/Winged helix DNA-binding domain"/>
    <property type="match status" value="1"/>
</dbReference>
<protein>
    <recommendedName>
        <fullName evidence="4">OmpR/PhoB-type domain-containing protein</fullName>
    </recommendedName>
</protein>
<dbReference type="InterPro" id="IPR001867">
    <property type="entry name" value="OmpR/PhoB-type_DNA-bd"/>
</dbReference>
<reference evidence="5 6" key="1">
    <citation type="submission" date="2019-01" db="EMBL/GenBank/DDBJ databases">
        <title>Pseudolysobacter antarctica gen. nov., sp. nov., isolated from Fildes Peninsula, Antarctica.</title>
        <authorList>
            <person name="Wei Z."/>
            <person name="Peng F."/>
        </authorList>
    </citation>
    <scope>NUCLEOTIDE SEQUENCE [LARGE SCALE GENOMIC DNA]</scope>
    <source>
        <strain evidence="5 6">AQ6-296</strain>
    </source>
</reference>
<name>A0A411HN33_9GAMM</name>
<dbReference type="InterPro" id="IPR016032">
    <property type="entry name" value="Sig_transdc_resp-reg_C-effctor"/>
</dbReference>
<feature type="DNA-binding region" description="OmpR/PhoB-type" evidence="2">
    <location>
        <begin position="14"/>
        <end position="110"/>
    </location>
</feature>
<feature type="transmembrane region" description="Helical" evidence="3">
    <location>
        <begin position="170"/>
        <end position="189"/>
    </location>
</feature>
<dbReference type="OrthoDB" id="9180348at2"/>
<evidence type="ECO:0000256" key="2">
    <source>
        <dbReference type="PROSITE-ProRule" id="PRU01091"/>
    </source>
</evidence>
<evidence type="ECO:0000313" key="5">
    <source>
        <dbReference type="EMBL" id="QBB71893.1"/>
    </source>
</evidence>
<keyword evidence="1 2" id="KW-0238">DNA-binding</keyword>
<dbReference type="SMART" id="SM00862">
    <property type="entry name" value="Trans_reg_C"/>
    <property type="match status" value="1"/>
</dbReference>
<dbReference type="InterPro" id="IPR011990">
    <property type="entry name" value="TPR-like_helical_dom_sf"/>
</dbReference>
<dbReference type="GO" id="GO:0006355">
    <property type="term" value="P:regulation of DNA-templated transcription"/>
    <property type="evidence" value="ECO:0007669"/>
    <property type="project" value="InterPro"/>
</dbReference>
<evidence type="ECO:0000313" key="6">
    <source>
        <dbReference type="Proteomes" id="UP000291562"/>
    </source>
</evidence>
<gene>
    <name evidence="5" type="ORF">ELE36_16860</name>
</gene>
<keyword evidence="3" id="KW-1133">Transmembrane helix</keyword>
<dbReference type="KEGG" id="xbc:ELE36_16860"/>
<dbReference type="EMBL" id="CP035704">
    <property type="protein sequence ID" value="QBB71893.1"/>
    <property type="molecule type" value="Genomic_DNA"/>
</dbReference>
<dbReference type="InterPro" id="IPR036388">
    <property type="entry name" value="WH-like_DNA-bd_sf"/>
</dbReference>
<accession>A0A411HN33</accession>
<evidence type="ECO:0000259" key="4">
    <source>
        <dbReference type="PROSITE" id="PS51755"/>
    </source>
</evidence>
<keyword evidence="6" id="KW-1185">Reference proteome</keyword>
<feature type="domain" description="OmpR/PhoB-type" evidence="4">
    <location>
        <begin position="14"/>
        <end position="110"/>
    </location>
</feature>
<keyword evidence="3" id="KW-0812">Transmembrane</keyword>
<organism evidence="5 6">
    <name type="scientific">Pseudolysobacter antarcticus</name>
    <dbReference type="NCBI Taxonomy" id="2511995"/>
    <lineage>
        <taxon>Bacteria</taxon>
        <taxon>Pseudomonadati</taxon>
        <taxon>Pseudomonadota</taxon>
        <taxon>Gammaproteobacteria</taxon>
        <taxon>Lysobacterales</taxon>
        <taxon>Rhodanobacteraceae</taxon>
        <taxon>Pseudolysobacter</taxon>
    </lineage>
</organism>
<dbReference type="AlphaFoldDB" id="A0A411HN33"/>
<dbReference type="PROSITE" id="PS51755">
    <property type="entry name" value="OMPR_PHOB"/>
    <property type="match status" value="1"/>
</dbReference>
<dbReference type="RefSeq" id="WP_129835350.1">
    <property type="nucleotide sequence ID" value="NZ_CP035704.1"/>
</dbReference>
<dbReference type="Gene3D" id="1.25.40.10">
    <property type="entry name" value="Tetratricopeptide repeat domain"/>
    <property type="match status" value="1"/>
</dbReference>
<dbReference type="GO" id="GO:0000160">
    <property type="term" value="P:phosphorelay signal transduction system"/>
    <property type="evidence" value="ECO:0007669"/>
    <property type="project" value="InterPro"/>
</dbReference>
<dbReference type="SUPFAM" id="SSF48452">
    <property type="entry name" value="TPR-like"/>
    <property type="match status" value="1"/>
</dbReference>
<keyword evidence="3" id="KW-0472">Membrane</keyword>
<dbReference type="Proteomes" id="UP000291562">
    <property type="component" value="Chromosome"/>
</dbReference>
<evidence type="ECO:0000256" key="3">
    <source>
        <dbReference type="SAM" id="Phobius"/>
    </source>
</evidence>
<dbReference type="GO" id="GO:0003677">
    <property type="term" value="F:DNA binding"/>
    <property type="evidence" value="ECO:0007669"/>
    <property type="project" value="UniProtKB-UniRule"/>
</dbReference>
<dbReference type="SUPFAM" id="SSF46894">
    <property type="entry name" value="C-terminal effector domain of the bipartite response regulators"/>
    <property type="match status" value="1"/>
</dbReference>
<proteinExistence type="predicted"/>